<evidence type="ECO:0000313" key="3">
    <source>
        <dbReference type="Proteomes" id="UP001319200"/>
    </source>
</evidence>
<organism evidence="2 3">
    <name type="scientific">Chryseosolibacter histidini</name>
    <dbReference type="NCBI Taxonomy" id="2782349"/>
    <lineage>
        <taxon>Bacteria</taxon>
        <taxon>Pseudomonadati</taxon>
        <taxon>Bacteroidota</taxon>
        <taxon>Cytophagia</taxon>
        <taxon>Cytophagales</taxon>
        <taxon>Chryseotaleaceae</taxon>
        <taxon>Chryseosolibacter</taxon>
    </lineage>
</organism>
<reference evidence="2 3" key="1">
    <citation type="submission" date="2021-05" db="EMBL/GenBank/DDBJ databases">
        <title>A Polyphasic approach of four new species of the genus Ohtaekwangia: Ohtaekwangia histidinii sp. nov., Ohtaekwangia cretensis sp. nov., Ohtaekwangia indiensis sp. nov., Ohtaekwangia reichenbachii sp. nov. from diverse environment.</title>
        <authorList>
            <person name="Octaviana S."/>
        </authorList>
    </citation>
    <scope>NUCLEOTIDE SEQUENCE [LARGE SCALE GENOMIC DNA]</scope>
    <source>
        <strain evidence="2 3">PWU4</strain>
    </source>
</reference>
<name>A0AAP2DKQ1_9BACT</name>
<gene>
    <name evidence="2" type="ORF">KK083_02120</name>
</gene>
<protein>
    <submittedName>
        <fullName evidence="2">Methyltransferase</fullName>
    </submittedName>
</protein>
<keyword evidence="2" id="KW-0489">Methyltransferase</keyword>
<comment type="caution">
    <text evidence="2">The sequence shown here is derived from an EMBL/GenBank/DDBJ whole genome shotgun (WGS) entry which is preliminary data.</text>
</comment>
<proteinExistence type="predicted"/>
<keyword evidence="3" id="KW-1185">Reference proteome</keyword>
<dbReference type="InterPro" id="IPR046217">
    <property type="entry name" value="DUF6250"/>
</dbReference>
<evidence type="ECO:0000313" key="2">
    <source>
        <dbReference type="EMBL" id="MBT1695654.1"/>
    </source>
</evidence>
<feature type="domain" description="DUF6250" evidence="1">
    <location>
        <begin position="59"/>
        <end position="218"/>
    </location>
</feature>
<accession>A0AAP2DKQ1</accession>
<dbReference type="GO" id="GO:0008168">
    <property type="term" value="F:methyltransferase activity"/>
    <property type="evidence" value="ECO:0007669"/>
    <property type="project" value="UniProtKB-KW"/>
</dbReference>
<dbReference type="Gene3D" id="2.60.120.200">
    <property type="match status" value="1"/>
</dbReference>
<dbReference type="GO" id="GO:0032259">
    <property type="term" value="P:methylation"/>
    <property type="evidence" value="ECO:0007669"/>
    <property type="project" value="UniProtKB-KW"/>
</dbReference>
<dbReference type="Proteomes" id="UP001319200">
    <property type="component" value="Unassembled WGS sequence"/>
</dbReference>
<dbReference type="AlphaFoldDB" id="A0AAP2DKQ1"/>
<sequence length="224" mass="25851">MVRAILTGVVICLGVVDAVSQSLLYEADFRKRIDKNEWVVEAAPGGDSVMYVKDRKLVIDSNGGVTVWLNKRLGGNIQIEYDRTVLVEGNKNDRLSDLNQFWMARDPRSTNLFTRQGAFEEYDSLQLYYVGMGGNSNTTTRFRKYDGKGNRVLLQEYADANHLLKPNKKYRIKIILQNSTTSFWVDGECYFRYTDPQPLLEGYFGFRSTHSRQEISRFTVYRLP</sequence>
<keyword evidence="2" id="KW-0808">Transferase</keyword>
<dbReference type="Pfam" id="PF19763">
    <property type="entry name" value="DUF6250"/>
    <property type="match status" value="1"/>
</dbReference>
<dbReference type="EMBL" id="JAHESF010000002">
    <property type="protein sequence ID" value="MBT1695654.1"/>
    <property type="molecule type" value="Genomic_DNA"/>
</dbReference>
<evidence type="ECO:0000259" key="1">
    <source>
        <dbReference type="Pfam" id="PF19763"/>
    </source>
</evidence>